<accession>L1J659</accession>
<sequence length="71" mass="7793">MAAAAVAMSSPMQEVYNDFWSSLSLMPANHYYMPGSDVDAPSEQTMGTSAYPMPYRYYTSDGYPPATSGYN</sequence>
<dbReference type="HOGENOM" id="CLU_2745423_0_0_1"/>
<dbReference type="KEGG" id="gtt:GUITHDRAFT_153136"/>
<proteinExistence type="predicted"/>
<evidence type="ECO:0000313" key="3">
    <source>
        <dbReference type="Proteomes" id="UP000011087"/>
    </source>
</evidence>
<dbReference type="EnsemblProtists" id="EKX44028">
    <property type="protein sequence ID" value="EKX44028"/>
    <property type="gene ID" value="GUITHDRAFT_153136"/>
</dbReference>
<dbReference type="Proteomes" id="UP000011087">
    <property type="component" value="Unassembled WGS sequence"/>
</dbReference>
<keyword evidence="3" id="KW-1185">Reference proteome</keyword>
<gene>
    <name evidence="1" type="ORF">GUITHDRAFT_153136</name>
</gene>
<reference evidence="2" key="3">
    <citation type="submission" date="2016-03" db="UniProtKB">
        <authorList>
            <consortium name="EnsemblProtists"/>
        </authorList>
    </citation>
    <scope>IDENTIFICATION</scope>
</reference>
<protein>
    <submittedName>
        <fullName evidence="1 2">Uncharacterized protein</fullName>
    </submittedName>
</protein>
<dbReference type="EMBL" id="JH993007">
    <property type="protein sequence ID" value="EKX44028.1"/>
    <property type="molecule type" value="Genomic_DNA"/>
</dbReference>
<reference evidence="3" key="2">
    <citation type="submission" date="2012-11" db="EMBL/GenBank/DDBJ databases">
        <authorList>
            <person name="Kuo A."/>
            <person name="Curtis B.A."/>
            <person name="Tanifuji G."/>
            <person name="Burki F."/>
            <person name="Gruber A."/>
            <person name="Irimia M."/>
            <person name="Maruyama S."/>
            <person name="Arias M.C."/>
            <person name="Ball S.G."/>
            <person name="Gile G.H."/>
            <person name="Hirakawa Y."/>
            <person name="Hopkins J.F."/>
            <person name="Rensing S.A."/>
            <person name="Schmutz J."/>
            <person name="Symeonidi A."/>
            <person name="Elias M."/>
            <person name="Eveleigh R.J."/>
            <person name="Herman E.K."/>
            <person name="Klute M.J."/>
            <person name="Nakayama T."/>
            <person name="Obornik M."/>
            <person name="Reyes-Prieto A."/>
            <person name="Armbrust E.V."/>
            <person name="Aves S.J."/>
            <person name="Beiko R.G."/>
            <person name="Coutinho P."/>
            <person name="Dacks J.B."/>
            <person name="Durnford D.G."/>
            <person name="Fast N.M."/>
            <person name="Green B.R."/>
            <person name="Grisdale C."/>
            <person name="Hempe F."/>
            <person name="Henrissat B."/>
            <person name="Hoppner M.P."/>
            <person name="Ishida K.-I."/>
            <person name="Kim E."/>
            <person name="Koreny L."/>
            <person name="Kroth P.G."/>
            <person name="Liu Y."/>
            <person name="Malik S.-B."/>
            <person name="Maier U.G."/>
            <person name="McRose D."/>
            <person name="Mock T."/>
            <person name="Neilson J.A."/>
            <person name="Onodera N.T."/>
            <person name="Poole A.M."/>
            <person name="Pritham E.J."/>
            <person name="Richards T.A."/>
            <person name="Rocap G."/>
            <person name="Roy S.W."/>
            <person name="Sarai C."/>
            <person name="Schaack S."/>
            <person name="Shirato S."/>
            <person name="Slamovits C.H."/>
            <person name="Spencer D.F."/>
            <person name="Suzuki S."/>
            <person name="Worden A.Z."/>
            <person name="Zauner S."/>
            <person name="Barry K."/>
            <person name="Bell C."/>
            <person name="Bharti A.K."/>
            <person name="Crow J.A."/>
            <person name="Grimwood J."/>
            <person name="Kramer R."/>
            <person name="Lindquist E."/>
            <person name="Lucas S."/>
            <person name="Salamov A."/>
            <person name="McFadden G.I."/>
            <person name="Lane C.E."/>
            <person name="Keeling P.J."/>
            <person name="Gray M.W."/>
            <person name="Grigoriev I.V."/>
            <person name="Archibald J.M."/>
        </authorList>
    </citation>
    <scope>NUCLEOTIDE SEQUENCE</scope>
    <source>
        <strain evidence="3">CCMP2712</strain>
    </source>
</reference>
<name>L1J659_GUITC</name>
<evidence type="ECO:0000313" key="2">
    <source>
        <dbReference type="EnsemblProtists" id="EKX44028"/>
    </source>
</evidence>
<dbReference type="RefSeq" id="XP_005831008.1">
    <property type="nucleotide sequence ID" value="XM_005830951.1"/>
</dbReference>
<dbReference type="GeneID" id="17300618"/>
<evidence type="ECO:0000313" key="1">
    <source>
        <dbReference type="EMBL" id="EKX44028.1"/>
    </source>
</evidence>
<reference evidence="1 3" key="1">
    <citation type="journal article" date="2012" name="Nature">
        <title>Algal genomes reveal evolutionary mosaicism and the fate of nucleomorphs.</title>
        <authorList>
            <consortium name="DOE Joint Genome Institute"/>
            <person name="Curtis B.A."/>
            <person name="Tanifuji G."/>
            <person name="Burki F."/>
            <person name="Gruber A."/>
            <person name="Irimia M."/>
            <person name="Maruyama S."/>
            <person name="Arias M.C."/>
            <person name="Ball S.G."/>
            <person name="Gile G.H."/>
            <person name="Hirakawa Y."/>
            <person name="Hopkins J.F."/>
            <person name="Kuo A."/>
            <person name="Rensing S.A."/>
            <person name="Schmutz J."/>
            <person name="Symeonidi A."/>
            <person name="Elias M."/>
            <person name="Eveleigh R.J."/>
            <person name="Herman E.K."/>
            <person name="Klute M.J."/>
            <person name="Nakayama T."/>
            <person name="Obornik M."/>
            <person name="Reyes-Prieto A."/>
            <person name="Armbrust E.V."/>
            <person name="Aves S.J."/>
            <person name="Beiko R.G."/>
            <person name="Coutinho P."/>
            <person name="Dacks J.B."/>
            <person name="Durnford D.G."/>
            <person name="Fast N.M."/>
            <person name="Green B.R."/>
            <person name="Grisdale C.J."/>
            <person name="Hempel F."/>
            <person name="Henrissat B."/>
            <person name="Hoppner M.P."/>
            <person name="Ishida K."/>
            <person name="Kim E."/>
            <person name="Koreny L."/>
            <person name="Kroth P.G."/>
            <person name="Liu Y."/>
            <person name="Malik S.B."/>
            <person name="Maier U.G."/>
            <person name="McRose D."/>
            <person name="Mock T."/>
            <person name="Neilson J.A."/>
            <person name="Onodera N.T."/>
            <person name="Poole A.M."/>
            <person name="Pritham E.J."/>
            <person name="Richards T.A."/>
            <person name="Rocap G."/>
            <person name="Roy S.W."/>
            <person name="Sarai C."/>
            <person name="Schaack S."/>
            <person name="Shirato S."/>
            <person name="Slamovits C.H."/>
            <person name="Spencer D.F."/>
            <person name="Suzuki S."/>
            <person name="Worden A.Z."/>
            <person name="Zauner S."/>
            <person name="Barry K."/>
            <person name="Bell C."/>
            <person name="Bharti A.K."/>
            <person name="Crow J.A."/>
            <person name="Grimwood J."/>
            <person name="Kramer R."/>
            <person name="Lindquist E."/>
            <person name="Lucas S."/>
            <person name="Salamov A."/>
            <person name="McFadden G.I."/>
            <person name="Lane C.E."/>
            <person name="Keeling P.J."/>
            <person name="Gray M.W."/>
            <person name="Grigoriev I.V."/>
            <person name="Archibald J.M."/>
        </authorList>
    </citation>
    <scope>NUCLEOTIDE SEQUENCE</scope>
    <source>
        <strain evidence="1 3">CCMP2712</strain>
    </source>
</reference>
<dbReference type="PaxDb" id="55529-EKX44028"/>
<organism evidence="1">
    <name type="scientific">Guillardia theta (strain CCMP2712)</name>
    <name type="common">Cryptophyte</name>
    <dbReference type="NCBI Taxonomy" id="905079"/>
    <lineage>
        <taxon>Eukaryota</taxon>
        <taxon>Cryptophyceae</taxon>
        <taxon>Pyrenomonadales</taxon>
        <taxon>Geminigeraceae</taxon>
        <taxon>Guillardia</taxon>
    </lineage>
</organism>
<dbReference type="AlphaFoldDB" id="L1J659"/>